<feature type="region of interest" description="Disordered" evidence="1">
    <location>
        <begin position="117"/>
        <end position="137"/>
    </location>
</feature>
<dbReference type="AlphaFoldDB" id="A0AAV7T497"/>
<gene>
    <name evidence="2" type="ORF">NDU88_002997</name>
</gene>
<evidence type="ECO:0000256" key="1">
    <source>
        <dbReference type="SAM" id="MobiDB-lite"/>
    </source>
</evidence>
<proteinExistence type="predicted"/>
<protein>
    <submittedName>
        <fullName evidence="2">Uncharacterized protein</fullName>
    </submittedName>
</protein>
<dbReference type="Proteomes" id="UP001066276">
    <property type="component" value="Chromosome 4_1"/>
</dbReference>
<comment type="caution">
    <text evidence="2">The sequence shown here is derived from an EMBL/GenBank/DDBJ whole genome shotgun (WGS) entry which is preliminary data.</text>
</comment>
<name>A0AAV7T497_PLEWA</name>
<sequence length="137" mass="14478">MAPSWGPHERGGGGAQGPLVPTAARRGAQRLVRWRMAWGAPTEAGGWRRGSLLAPQLLGEDVCSRVTVEAAVVDGDPPWLRGLRLMSCEAAGGAGLGEQSCVCLVGHWRPPTVSASTRAWRRAGGGQDSRTGTRKWV</sequence>
<dbReference type="EMBL" id="JANPWB010000007">
    <property type="protein sequence ID" value="KAJ1171126.1"/>
    <property type="molecule type" value="Genomic_DNA"/>
</dbReference>
<feature type="region of interest" description="Disordered" evidence="1">
    <location>
        <begin position="1"/>
        <end position="21"/>
    </location>
</feature>
<accession>A0AAV7T497</accession>
<evidence type="ECO:0000313" key="2">
    <source>
        <dbReference type="EMBL" id="KAJ1171126.1"/>
    </source>
</evidence>
<reference evidence="2" key="1">
    <citation type="journal article" date="2022" name="bioRxiv">
        <title>Sequencing and chromosome-scale assembly of the giantPleurodeles waltlgenome.</title>
        <authorList>
            <person name="Brown T."/>
            <person name="Elewa A."/>
            <person name="Iarovenko S."/>
            <person name="Subramanian E."/>
            <person name="Araus A.J."/>
            <person name="Petzold A."/>
            <person name="Susuki M."/>
            <person name="Suzuki K.-i.T."/>
            <person name="Hayashi T."/>
            <person name="Toyoda A."/>
            <person name="Oliveira C."/>
            <person name="Osipova E."/>
            <person name="Leigh N.D."/>
            <person name="Simon A."/>
            <person name="Yun M.H."/>
        </authorList>
    </citation>
    <scope>NUCLEOTIDE SEQUENCE</scope>
    <source>
        <strain evidence="2">20211129_DDA</strain>
        <tissue evidence="2">Liver</tissue>
    </source>
</reference>
<organism evidence="2 3">
    <name type="scientific">Pleurodeles waltl</name>
    <name type="common">Iberian ribbed newt</name>
    <dbReference type="NCBI Taxonomy" id="8319"/>
    <lineage>
        <taxon>Eukaryota</taxon>
        <taxon>Metazoa</taxon>
        <taxon>Chordata</taxon>
        <taxon>Craniata</taxon>
        <taxon>Vertebrata</taxon>
        <taxon>Euteleostomi</taxon>
        <taxon>Amphibia</taxon>
        <taxon>Batrachia</taxon>
        <taxon>Caudata</taxon>
        <taxon>Salamandroidea</taxon>
        <taxon>Salamandridae</taxon>
        <taxon>Pleurodelinae</taxon>
        <taxon>Pleurodeles</taxon>
    </lineage>
</organism>
<evidence type="ECO:0000313" key="3">
    <source>
        <dbReference type="Proteomes" id="UP001066276"/>
    </source>
</evidence>
<keyword evidence="3" id="KW-1185">Reference proteome</keyword>